<feature type="chain" id="PRO_5039650167" description="Lysozyme inhibitor LprI-like N-terminal domain-containing protein" evidence="2">
    <location>
        <begin position="20"/>
        <end position="187"/>
    </location>
</feature>
<dbReference type="RefSeq" id="WP_177178219.1">
    <property type="nucleotide sequence ID" value="NZ_FODJ01000002.1"/>
</dbReference>
<keyword evidence="5" id="KW-1185">Reference proteome</keyword>
<feature type="compositionally biased region" description="Acidic residues" evidence="1">
    <location>
        <begin position="28"/>
        <end position="67"/>
    </location>
</feature>
<proteinExistence type="predicted"/>
<reference evidence="4 5" key="1">
    <citation type="submission" date="2016-10" db="EMBL/GenBank/DDBJ databases">
        <authorList>
            <person name="de Groot N.N."/>
        </authorList>
    </citation>
    <scope>NUCLEOTIDE SEQUENCE [LARGE SCALE GENOMIC DNA]</scope>
    <source>
        <strain evidence="4 5">CGMCC 1.10434</strain>
    </source>
</reference>
<organism evidence="4 5">
    <name type="scientific">Amphibacillus marinus</name>
    <dbReference type="NCBI Taxonomy" id="872970"/>
    <lineage>
        <taxon>Bacteria</taxon>
        <taxon>Bacillati</taxon>
        <taxon>Bacillota</taxon>
        <taxon>Bacilli</taxon>
        <taxon>Bacillales</taxon>
        <taxon>Bacillaceae</taxon>
        <taxon>Amphibacillus</taxon>
    </lineage>
</organism>
<evidence type="ECO:0000259" key="3">
    <source>
        <dbReference type="Pfam" id="PF07007"/>
    </source>
</evidence>
<name>A0A1H8KI64_9BACI</name>
<dbReference type="AlphaFoldDB" id="A0A1H8KI64"/>
<accession>A0A1H8KI64</accession>
<evidence type="ECO:0000256" key="2">
    <source>
        <dbReference type="SAM" id="SignalP"/>
    </source>
</evidence>
<evidence type="ECO:0000256" key="1">
    <source>
        <dbReference type="SAM" id="MobiDB-lite"/>
    </source>
</evidence>
<gene>
    <name evidence="4" type="ORF">SAMN04488134_102300</name>
</gene>
<feature type="region of interest" description="Disordered" evidence="1">
    <location>
        <begin position="25"/>
        <end position="67"/>
    </location>
</feature>
<evidence type="ECO:0000313" key="4">
    <source>
        <dbReference type="EMBL" id="SEN92653.1"/>
    </source>
</evidence>
<dbReference type="EMBL" id="FODJ01000002">
    <property type="protein sequence ID" value="SEN92653.1"/>
    <property type="molecule type" value="Genomic_DNA"/>
</dbReference>
<sequence>MKHHKYLIALLASLFVVLAACNTTDQDSATDPDNDTEMLDPSEDEDSNGIDNEADQGEVPDDPNEEVEGLREAYLARLNETRDEVEEMRENLEDDTTAGMLAFESERFEAWDALLNEIYNTLEEQLSEGEMEELREEQREWIDYRDETAEEAAEEYEGGSMESLERIAVLANLTEDRSYELVENYME</sequence>
<feature type="domain" description="Lysozyme inhibitor LprI-like N-terminal" evidence="3">
    <location>
        <begin position="93"/>
        <end position="181"/>
    </location>
</feature>
<dbReference type="Pfam" id="PF07007">
    <property type="entry name" value="LprI"/>
    <property type="match status" value="1"/>
</dbReference>
<evidence type="ECO:0000313" key="5">
    <source>
        <dbReference type="Proteomes" id="UP000199300"/>
    </source>
</evidence>
<dbReference type="PROSITE" id="PS51257">
    <property type="entry name" value="PROKAR_LIPOPROTEIN"/>
    <property type="match status" value="1"/>
</dbReference>
<keyword evidence="2" id="KW-0732">Signal</keyword>
<dbReference type="Proteomes" id="UP000199300">
    <property type="component" value="Unassembled WGS sequence"/>
</dbReference>
<dbReference type="PANTHER" id="PTHR39176">
    <property type="entry name" value="PERIPLASMIC PROTEIN-RELATED"/>
    <property type="match status" value="1"/>
</dbReference>
<protein>
    <recommendedName>
        <fullName evidence="3">Lysozyme inhibitor LprI-like N-terminal domain-containing protein</fullName>
    </recommendedName>
</protein>
<dbReference type="Gene3D" id="1.20.1270.180">
    <property type="match status" value="1"/>
</dbReference>
<feature type="signal peptide" evidence="2">
    <location>
        <begin position="1"/>
        <end position="19"/>
    </location>
</feature>
<dbReference type="InterPro" id="IPR009739">
    <property type="entry name" value="LprI-like_N"/>
</dbReference>
<dbReference type="STRING" id="872970.SAMN04488134_102300"/>
<dbReference type="PANTHER" id="PTHR39176:SF1">
    <property type="entry name" value="PERIPLASMIC PROTEIN"/>
    <property type="match status" value="1"/>
</dbReference>